<feature type="binding site" evidence="11">
    <location>
        <begin position="112"/>
        <end position="116"/>
    </location>
    <ligand>
        <name>GTP</name>
        <dbReference type="ChEBI" id="CHEBI:37565"/>
    </ligand>
</feature>
<dbReference type="Pfam" id="PF00009">
    <property type="entry name" value="GTP_EFTU"/>
    <property type="match status" value="1"/>
</dbReference>
<comment type="subunit">
    <text evidence="3">Sulfate-activating enzymes, NodP and NodQ, may be physically associated.</text>
</comment>
<dbReference type="PROSITE" id="PS00301">
    <property type="entry name" value="G_TR_1"/>
    <property type="match status" value="1"/>
</dbReference>
<dbReference type="UniPathway" id="UPA00140">
    <property type="reaction ID" value="UER00204"/>
</dbReference>
<dbReference type="InterPro" id="IPR050100">
    <property type="entry name" value="TRAFAC_GTPase_members"/>
</dbReference>
<dbReference type="GO" id="GO:0005525">
    <property type="term" value="F:GTP binding"/>
    <property type="evidence" value="ECO:0007669"/>
    <property type="project" value="UniProtKB-UniRule"/>
</dbReference>
<dbReference type="OrthoDB" id="9804504at2"/>
<comment type="catalytic activity">
    <reaction evidence="1">
        <text>adenosine 5'-phosphosulfate + ATP = 3'-phosphoadenylyl sulfate + ADP + H(+)</text>
        <dbReference type="Rhea" id="RHEA:24152"/>
        <dbReference type="ChEBI" id="CHEBI:15378"/>
        <dbReference type="ChEBI" id="CHEBI:30616"/>
        <dbReference type="ChEBI" id="CHEBI:58243"/>
        <dbReference type="ChEBI" id="CHEBI:58339"/>
        <dbReference type="ChEBI" id="CHEBI:456216"/>
        <dbReference type="EC" id="2.7.1.25"/>
    </reaction>
</comment>
<dbReference type="GO" id="GO:0005524">
    <property type="term" value="F:ATP binding"/>
    <property type="evidence" value="ECO:0007669"/>
    <property type="project" value="UniProtKB-KW"/>
</dbReference>
<keyword evidence="5 11" id="KW-0548">Nucleotidyltransferase</keyword>
<dbReference type="InterPro" id="IPR000795">
    <property type="entry name" value="T_Tr_GTP-bd_dom"/>
</dbReference>
<evidence type="ECO:0000256" key="2">
    <source>
        <dbReference type="ARBA" id="ARBA00002357"/>
    </source>
</evidence>
<evidence type="ECO:0000256" key="4">
    <source>
        <dbReference type="ARBA" id="ARBA00022679"/>
    </source>
</evidence>
<dbReference type="InterPro" id="IPR031157">
    <property type="entry name" value="G_TR_CS"/>
</dbReference>
<feature type="binding site" evidence="11">
    <location>
        <begin position="33"/>
        <end position="40"/>
    </location>
    <ligand>
        <name>GTP</name>
        <dbReference type="ChEBI" id="CHEBI:37565"/>
    </ligand>
</feature>
<comment type="function">
    <text evidence="2">APS kinase catalyzes the synthesis of activated sulfate.</text>
</comment>
<dbReference type="InterPro" id="IPR009001">
    <property type="entry name" value="Transl_elong_EF1A/Init_IF2_C"/>
</dbReference>
<dbReference type="CDD" id="cd04095">
    <property type="entry name" value="CysN_NoDQ_III"/>
    <property type="match status" value="1"/>
</dbReference>
<dbReference type="EMBL" id="CP017101">
    <property type="protein sequence ID" value="APO66764.1"/>
    <property type="molecule type" value="Genomic_DNA"/>
</dbReference>
<feature type="binding site" evidence="11">
    <location>
        <begin position="167"/>
        <end position="170"/>
    </location>
    <ligand>
        <name>GTP</name>
        <dbReference type="ChEBI" id="CHEBI:37565"/>
    </ligand>
</feature>
<organism evidence="13 14">
    <name type="scientific">Rhizobium gallicum</name>
    <dbReference type="NCBI Taxonomy" id="56730"/>
    <lineage>
        <taxon>Bacteria</taxon>
        <taxon>Pseudomonadati</taxon>
        <taxon>Pseudomonadota</taxon>
        <taxon>Alphaproteobacteria</taxon>
        <taxon>Hyphomicrobiales</taxon>
        <taxon>Rhizobiaceae</taxon>
        <taxon>Rhizobium/Agrobacterium group</taxon>
        <taxon>Rhizobium</taxon>
    </lineage>
</organism>
<dbReference type="GO" id="GO:0004020">
    <property type="term" value="F:adenylylsulfate kinase activity"/>
    <property type="evidence" value="ECO:0007669"/>
    <property type="project" value="UniProtKB-EC"/>
</dbReference>
<dbReference type="Gene3D" id="3.40.50.300">
    <property type="entry name" value="P-loop containing nucleotide triphosphate hydrolases"/>
    <property type="match status" value="1"/>
</dbReference>
<dbReference type="InterPro" id="IPR005225">
    <property type="entry name" value="Small_GTP-bd"/>
</dbReference>
<evidence type="ECO:0000256" key="6">
    <source>
        <dbReference type="ARBA" id="ARBA00022741"/>
    </source>
</evidence>
<evidence type="ECO:0000313" key="14">
    <source>
        <dbReference type="Proteomes" id="UP000184749"/>
    </source>
</evidence>
<accession>A0A1L5NFY6</accession>
<evidence type="ECO:0000256" key="11">
    <source>
        <dbReference type="HAMAP-Rule" id="MF_00062"/>
    </source>
</evidence>
<comment type="pathway">
    <text evidence="11">Sulfur metabolism; hydrogen sulfide biosynthesis; sulfite from sulfate: step 1/3.</text>
</comment>
<dbReference type="Gene3D" id="2.40.30.10">
    <property type="entry name" value="Translation factors"/>
    <property type="match status" value="2"/>
</dbReference>
<comment type="subunit">
    <text evidence="11">Heterodimer composed of CysD, the smaller subunit, and CysN.</text>
</comment>
<reference evidence="13 14" key="1">
    <citation type="submission" date="2016-09" db="EMBL/GenBank/DDBJ databases">
        <title>The complete genome sequences of Rhizobium gallicum, symbiovars gallicum and phaseoli, symbionts associated to common bean (Phaseolus vulgaris).</title>
        <authorList>
            <person name="Bustos P."/>
            <person name="Santamaria R.I."/>
            <person name="Perez-Carrascal O.M."/>
            <person name="Juarez S."/>
            <person name="Lozano L."/>
            <person name="Martinez-Flores I."/>
            <person name="Martinez-Romero E."/>
            <person name="Cevallos M."/>
            <person name="Romero D."/>
            <person name="Davila G."/>
            <person name="Gonzalez V."/>
        </authorList>
    </citation>
    <scope>NUCLEOTIDE SEQUENCE [LARGE SCALE GENOMIC DNA]</scope>
    <source>
        <strain evidence="13 14">IE4872</strain>
    </source>
</reference>
<dbReference type="PRINTS" id="PR00315">
    <property type="entry name" value="ELONGATNFCT"/>
</dbReference>
<dbReference type="NCBIfam" id="NF003478">
    <property type="entry name" value="PRK05124.1"/>
    <property type="match status" value="1"/>
</dbReference>
<keyword evidence="8 11" id="KW-0342">GTP-binding</keyword>
<dbReference type="InterPro" id="IPR054696">
    <property type="entry name" value="GTP-eEF1A_C"/>
</dbReference>
<dbReference type="CDD" id="cd03695">
    <property type="entry name" value="CysN_NodQ_II"/>
    <property type="match status" value="1"/>
</dbReference>
<dbReference type="FunFam" id="3.40.50.300:FF:000119">
    <property type="entry name" value="Sulfate adenylyltransferase subunit 1"/>
    <property type="match status" value="1"/>
</dbReference>
<keyword evidence="6 11" id="KW-0547">Nucleotide-binding</keyword>
<evidence type="ECO:0000256" key="8">
    <source>
        <dbReference type="ARBA" id="ARBA00023134"/>
    </source>
</evidence>
<comment type="function">
    <text evidence="9">Proposed to provide activated sulfate for transfer to Nod factor. ATP sulfurylase may be the GTPase, regulating ATP sulfurylase activity.</text>
</comment>
<dbReference type="STRING" id="56730.IE4872_CH01114"/>
<comment type="catalytic activity">
    <reaction evidence="10 11">
        <text>sulfate + ATP + H(+) = adenosine 5'-phosphosulfate + diphosphate</text>
        <dbReference type="Rhea" id="RHEA:18133"/>
        <dbReference type="ChEBI" id="CHEBI:15378"/>
        <dbReference type="ChEBI" id="CHEBI:16189"/>
        <dbReference type="ChEBI" id="CHEBI:30616"/>
        <dbReference type="ChEBI" id="CHEBI:33019"/>
        <dbReference type="ChEBI" id="CHEBI:58243"/>
        <dbReference type="EC" id="2.7.7.4"/>
    </reaction>
</comment>
<sequence>MTAAAPATAIALPAAEPLKATRDTRPLRLITCGSVDDGKSTLIGRLLWDTKAVKEDQAATLQRDSTGKQNDLGLPDFALLLDGLQAEREQGITIDVAYRYFQTDRRAFIVADTPGHEQYTRNMATGASTADLAVLLVDARAGILEQTRRHATIASLLGIKQFVLAVNKIDLTGYDRAGFENITHEFKEFALSLGVKQITAIPMSALKGENVVYSGQAAMPWYSGPTLVETLELATVRSSQTVGFRLSVQRVSRPGESFRGYQGTVAGGSVKPGDSVMILPSGMVANVSKIVTFDLVRNAAVAGDAITLVLDRQVDVARGDMIVSIDSQPQVGLAFDAQIVALQPEGIEAGKRYWLKSGSRRQRVQVQPLSQLELKTGAWNVAERLYMNAIGKVRLAFDEAAIFDPYEQNRSSGSFILIDPDTNNTVAGGMVTGKRSELGGLHTGDARVILSLPADLAEQIMASEIFATRRDEAHVHRMTAAEAAELWKNAASDI</sequence>
<dbReference type="SUPFAM" id="SSF50447">
    <property type="entry name" value="Translation proteins"/>
    <property type="match status" value="1"/>
</dbReference>
<dbReference type="GO" id="GO:0000103">
    <property type="term" value="P:sulfate assimilation"/>
    <property type="evidence" value="ECO:0007669"/>
    <property type="project" value="UniProtKB-UniRule"/>
</dbReference>
<feature type="domain" description="Tr-type G" evidence="12">
    <location>
        <begin position="24"/>
        <end position="241"/>
    </location>
</feature>
<dbReference type="CDD" id="cd04166">
    <property type="entry name" value="CysN_ATPS"/>
    <property type="match status" value="1"/>
</dbReference>
<dbReference type="Proteomes" id="UP000184749">
    <property type="component" value="Chromosome"/>
</dbReference>
<dbReference type="eggNOG" id="COG2895">
    <property type="taxonomic scope" value="Bacteria"/>
</dbReference>
<evidence type="ECO:0000256" key="10">
    <source>
        <dbReference type="ARBA" id="ARBA00049370"/>
    </source>
</evidence>
<dbReference type="Pfam" id="PF22594">
    <property type="entry name" value="GTP-eEF1A_C"/>
    <property type="match status" value="1"/>
</dbReference>
<evidence type="ECO:0000256" key="3">
    <source>
        <dbReference type="ARBA" id="ARBA00011760"/>
    </source>
</evidence>
<gene>
    <name evidence="11 13" type="primary">cysN</name>
    <name evidence="13" type="ORF">IE4872_CH01114</name>
</gene>
<evidence type="ECO:0000256" key="5">
    <source>
        <dbReference type="ARBA" id="ARBA00022695"/>
    </source>
</evidence>
<dbReference type="InterPro" id="IPR044138">
    <property type="entry name" value="CysN_II"/>
</dbReference>
<evidence type="ECO:0000256" key="7">
    <source>
        <dbReference type="ARBA" id="ARBA00022840"/>
    </source>
</evidence>
<keyword evidence="4 11" id="KW-0808">Transferase</keyword>
<dbReference type="InterPro" id="IPR041757">
    <property type="entry name" value="CysN_GTP-bd"/>
</dbReference>
<dbReference type="GO" id="GO:0070814">
    <property type="term" value="P:hydrogen sulfide biosynthetic process"/>
    <property type="evidence" value="ECO:0007669"/>
    <property type="project" value="UniProtKB-UniRule"/>
</dbReference>
<dbReference type="InterPro" id="IPR011779">
    <property type="entry name" value="SO4_adenylTrfase_lsu"/>
</dbReference>
<comment type="similarity">
    <text evidence="11">Belongs to the TRAFAC class translation factor GTPase superfamily. Classic translation factor GTPase family. CysN/NodQ subfamily.</text>
</comment>
<dbReference type="NCBIfam" id="TIGR02034">
    <property type="entry name" value="CysN"/>
    <property type="match status" value="1"/>
</dbReference>
<dbReference type="AlphaFoldDB" id="A0A1L5NFY6"/>
<evidence type="ECO:0000313" key="13">
    <source>
        <dbReference type="EMBL" id="APO66764.1"/>
    </source>
</evidence>
<dbReference type="NCBIfam" id="TIGR00231">
    <property type="entry name" value="small_GTP"/>
    <property type="match status" value="1"/>
</dbReference>
<evidence type="ECO:0000259" key="12">
    <source>
        <dbReference type="PROSITE" id="PS51722"/>
    </source>
</evidence>
<name>A0A1L5NFY6_9HYPH</name>
<dbReference type="RefSeq" id="WP_074066963.1">
    <property type="nucleotide sequence ID" value="NZ_CP017101.1"/>
</dbReference>
<dbReference type="InterPro" id="IPR009000">
    <property type="entry name" value="Transl_B-barrel_sf"/>
</dbReference>
<dbReference type="SUPFAM" id="SSF50465">
    <property type="entry name" value="EF-Tu/eEF-1alpha/eIF2-gamma C-terminal domain"/>
    <property type="match status" value="1"/>
</dbReference>
<keyword evidence="7 11" id="KW-0067">ATP-binding</keyword>
<dbReference type="GO" id="GO:0003924">
    <property type="term" value="F:GTPase activity"/>
    <property type="evidence" value="ECO:0007669"/>
    <property type="project" value="InterPro"/>
</dbReference>
<proteinExistence type="inferred from homology"/>
<protein>
    <recommendedName>
        <fullName evidence="11">Sulfate adenylyltransferase subunit 1</fullName>
        <ecNumber evidence="11">2.7.7.4</ecNumber>
    </recommendedName>
    <alternativeName>
        <fullName evidence="11">ATP-sulfurylase large subunit</fullName>
    </alternativeName>
    <alternativeName>
        <fullName evidence="11">Sulfate adenylate transferase</fullName>
        <shortName evidence="11">SAT</shortName>
    </alternativeName>
</protein>
<dbReference type="EC" id="2.7.7.4" evidence="11"/>
<comment type="function">
    <text evidence="11">With CysD forms the ATP sulfurylase (ATPS) that catalyzes the adenylation of sulfate producing adenosine 5'-phosphosulfate (APS) and diphosphate, the first enzymatic step in sulfur assimilation pathway. APS synthesis involves the formation of a high-energy phosphoric-sulfuric acid anhydride bond driven by GTP hydrolysis by CysN coupled to ATP hydrolysis by CysD.</text>
</comment>
<dbReference type="InterPro" id="IPR044139">
    <property type="entry name" value="CysN_NoDQ_III"/>
</dbReference>
<dbReference type="HAMAP" id="MF_00062">
    <property type="entry name" value="Sulf_adenylyltr_sub1"/>
    <property type="match status" value="1"/>
</dbReference>
<dbReference type="SUPFAM" id="SSF52540">
    <property type="entry name" value="P-loop containing nucleoside triphosphate hydrolases"/>
    <property type="match status" value="1"/>
</dbReference>
<evidence type="ECO:0000256" key="1">
    <source>
        <dbReference type="ARBA" id="ARBA00001823"/>
    </source>
</evidence>
<dbReference type="PROSITE" id="PS51722">
    <property type="entry name" value="G_TR_2"/>
    <property type="match status" value="1"/>
</dbReference>
<dbReference type="InterPro" id="IPR027417">
    <property type="entry name" value="P-loop_NTPase"/>
</dbReference>
<evidence type="ECO:0000256" key="9">
    <source>
        <dbReference type="ARBA" id="ARBA00024872"/>
    </source>
</evidence>
<dbReference type="PANTHER" id="PTHR23115">
    <property type="entry name" value="TRANSLATION FACTOR"/>
    <property type="match status" value="1"/>
</dbReference>
<dbReference type="GO" id="GO:0004781">
    <property type="term" value="F:sulfate adenylyltransferase (ATP) activity"/>
    <property type="evidence" value="ECO:0007669"/>
    <property type="project" value="UniProtKB-UniRule"/>
</dbReference>